<comment type="caution">
    <text evidence="1">The sequence shown here is derived from an EMBL/GenBank/DDBJ whole genome shotgun (WGS) entry which is preliminary data.</text>
</comment>
<dbReference type="EMBL" id="BPLQ01003100">
    <property type="protein sequence ID" value="GIX97982.1"/>
    <property type="molecule type" value="Genomic_DNA"/>
</dbReference>
<name>A0AAV4PK54_9ARAC</name>
<accession>A0AAV4PK54</accession>
<reference evidence="1 2" key="1">
    <citation type="submission" date="2021-06" db="EMBL/GenBank/DDBJ databases">
        <title>Caerostris darwini draft genome.</title>
        <authorList>
            <person name="Kono N."/>
            <person name="Arakawa K."/>
        </authorList>
    </citation>
    <scope>NUCLEOTIDE SEQUENCE [LARGE SCALE GENOMIC DNA]</scope>
</reference>
<dbReference type="AlphaFoldDB" id="A0AAV4PK54"/>
<sequence length="96" mass="11486">MLRFFSPSFPDSQNEAKKVNDWKSRELFGVKDFIDLKESRYFSALEVTEFPYRNPITYPKAIYEKRNTHNCGDRCPFSATPESEFQIGWYWSEQLK</sequence>
<organism evidence="1 2">
    <name type="scientific">Caerostris darwini</name>
    <dbReference type="NCBI Taxonomy" id="1538125"/>
    <lineage>
        <taxon>Eukaryota</taxon>
        <taxon>Metazoa</taxon>
        <taxon>Ecdysozoa</taxon>
        <taxon>Arthropoda</taxon>
        <taxon>Chelicerata</taxon>
        <taxon>Arachnida</taxon>
        <taxon>Araneae</taxon>
        <taxon>Araneomorphae</taxon>
        <taxon>Entelegynae</taxon>
        <taxon>Araneoidea</taxon>
        <taxon>Araneidae</taxon>
        <taxon>Caerostris</taxon>
    </lineage>
</organism>
<proteinExistence type="predicted"/>
<evidence type="ECO:0000313" key="2">
    <source>
        <dbReference type="Proteomes" id="UP001054837"/>
    </source>
</evidence>
<keyword evidence="2" id="KW-1185">Reference proteome</keyword>
<gene>
    <name evidence="1" type="ORF">CDAR_446681</name>
</gene>
<protein>
    <submittedName>
        <fullName evidence="1">Uncharacterized protein</fullName>
    </submittedName>
</protein>
<dbReference type="Proteomes" id="UP001054837">
    <property type="component" value="Unassembled WGS sequence"/>
</dbReference>
<evidence type="ECO:0000313" key="1">
    <source>
        <dbReference type="EMBL" id="GIX97982.1"/>
    </source>
</evidence>